<sequence>MPNLNKTEPINCVVVLDLLNLLLTKTNNLEDVIPFVLSSKTAFNEFQNVLKRCSSISTTTVIIRGKHFRYNVQKHGSVILPSAVLYAPVVQINGLIPADIGKIFAQRKKQVHIEYLTSFRHGLQLSKYPIVSSIKLYSFNDKMYTLFAQCPHVQKVEVALDYRSKEFIFPAVKDLTLELITALSEYRVNLAKNIPSATRYLTIKNANPRVFIPLTGLTDFFSLSLDKLTINFEFHNNYYSGPTSFVQLASTFPDDVSALLKDTTNKENRVHVLYRWNMLNRSTKVALADNFVQKVEAALKPKGFKQIECDEQYGIAFKVELSEHVDCTLVIICYYEYTET</sequence>
<dbReference type="WBParaSite" id="Pan_g15257.t1">
    <property type="protein sequence ID" value="Pan_g15257.t1"/>
    <property type="gene ID" value="Pan_g15257"/>
</dbReference>
<reference evidence="1" key="1">
    <citation type="journal article" date="2013" name="Genetics">
        <title>The draft genome and transcriptome of Panagrellus redivivus are shaped by the harsh demands of a free-living lifestyle.</title>
        <authorList>
            <person name="Srinivasan J."/>
            <person name="Dillman A.R."/>
            <person name="Macchietto M.G."/>
            <person name="Heikkinen L."/>
            <person name="Lakso M."/>
            <person name="Fracchia K.M."/>
            <person name="Antoshechkin I."/>
            <person name="Mortazavi A."/>
            <person name="Wong G."/>
            <person name="Sternberg P.W."/>
        </authorList>
    </citation>
    <scope>NUCLEOTIDE SEQUENCE [LARGE SCALE GENOMIC DNA]</scope>
    <source>
        <strain evidence="1">MT8872</strain>
    </source>
</reference>
<protein>
    <submittedName>
        <fullName evidence="2">F-box C protein</fullName>
    </submittedName>
</protein>
<accession>A0A7E4V0Y3</accession>
<dbReference type="Proteomes" id="UP000492821">
    <property type="component" value="Unassembled WGS sequence"/>
</dbReference>
<keyword evidence="1" id="KW-1185">Reference proteome</keyword>
<dbReference type="AlphaFoldDB" id="A0A7E4V0Y3"/>
<name>A0A7E4V0Y3_PANRE</name>
<evidence type="ECO:0000313" key="1">
    <source>
        <dbReference type="Proteomes" id="UP000492821"/>
    </source>
</evidence>
<evidence type="ECO:0000313" key="2">
    <source>
        <dbReference type="WBParaSite" id="Pan_g15257.t1"/>
    </source>
</evidence>
<organism evidence="1 2">
    <name type="scientific">Panagrellus redivivus</name>
    <name type="common">Microworm</name>
    <dbReference type="NCBI Taxonomy" id="6233"/>
    <lineage>
        <taxon>Eukaryota</taxon>
        <taxon>Metazoa</taxon>
        <taxon>Ecdysozoa</taxon>
        <taxon>Nematoda</taxon>
        <taxon>Chromadorea</taxon>
        <taxon>Rhabditida</taxon>
        <taxon>Tylenchina</taxon>
        <taxon>Panagrolaimomorpha</taxon>
        <taxon>Panagrolaimoidea</taxon>
        <taxon>Panagrolaimidae</taxon>
        <taxon>Panagrellus</taxon>
    </lineage>
</organism>
<proteinExistence type="predicted"/>
<reference evidence="2" key="2">
    <citation type="submission" date="2020-10" db="UniProtKB">
        <authorList>
            <consortium name="WormBaseParasite"/>
        </authorList>
    </citation>
    <scope>IDENTIFICATION</scope>
</reference>